<evidence type="ECO:0000256" key="1">
    <source>
        <dbReference type="ARBA" id="ARBA00022754"/>
    </source>
</evidence>
<dbReference type="PANTHER" id="PTHR47051:SF1">
    <property type="entry name" value="NESTIN"/>
    <property type="match status" value="1"/>
</dbReference>
<dbReference type="GO" id="GO:0031730">
    <property type="term" value="F:CCR5 chemokine receptor binding"/>
    <property type="evidence" value="ECO:0007669"/>
    <property type="project" value="TreeGrafter"/>
</dbReference>
<dbReference type="GeneTree" id="ENSGT00940000167106"/>
<feature type="coiled-coil region" evidence="3">
    <location>
        <begin position="200"/>
        <end position="294"/>
    </location>
</feature>
<name>A0AAY4DQW5_9TELE</name>
<dbReference type="Gene3D" id="1.20.5.1160">
    <property type="entry name" value="Vasodilator-stimulated phosphoprotein"/>
    <property type="match status" value="1"/>
</dbReference>
<accession>A0AAY4DQW5</accession>
<sequence length="353" mass="41118">MEIPAIRQSQFRLGEENYMMLDLNRRLESYLNRVKLLEEENELLREEIHVLRRSKEPQAQKKAMEDALKEARDELELAWSEKDRVELEMGNLMEELKMLGLKRKKEASAQEQARRRLIESKNELEEEQRAQIWLKKKVAQLESELLFQVQVHQEDVTSMKCSLAHAKPVSVMPQRIQAQNIQNLGEEYSRNASQAWKEASEVYQKQMIQLEDALSQAKERLSLVTQEKTDSQLRLQRLAKELEAAQMKKEMLVINVAHQKDRENHEIIQLQTHVEALEAEKVDLGAQINELIKEKHGLLNMKMSLSLEVATYRCLSLISHCSTKSNKSNISLIQTTNTISFNIFGSEFLEHVM</sequence>
<feature type="coiled-coil region" evidence="3">
    <location>
        <begin position="107"/>
        <end position="144"/>
    </location>
</feature>
<reference evidence="5" key="3">
    <citation type="submission" date="2025-09" db="UniProtKB">
        <authorList>
            <consortium name="Ensembl"/>
        </authorList>
    </citation>
    <scope>IDENTIFICATION</scope>
</reference>
<dbReference type="Ensembl" id="ENSDCDT00010058165.1">
    <property type="protein sequence ID" value="ENSDCDP00010047912.1"/>
    <property type="gene ID" value="ENSDCDG00010028902.1"/>
</dbReference>
<proteinExistence type="predicted"/>
<reference evidence="5" key="2">
    <citation type="submission" date="2025-08" db="UniProtKB">
        <authorList>
            <consortium name="Ensembl"/>
        </authorList>
    </citation>
    <scope>IDENTIFICATION</scope>
</reference>
<keyword evidence="1" id="KW-0403">Intermediate filament</keyword>
<feature type="domain" description="IF rod" evidence="4">
    <location>
        <begin position="15"/>
        <end position="322"/>
    </location>
</feature>
<dbReference type="Gene3D" id="1.20.5.170">
    <property type="match status" value="1"/>
</dbReference>
<feature type="coiled-coil region" evidence="3">
    <location>
        <begin position="20"/>
        <end position="54"/>
    </location>
</feature>
<dbReference type="GO" id="GO:0019215">
    <property type="term" value="F:intermediate filament binding"/>
    <property type="evidence" value="ECO:0007669"/>
    <property type="project" value="InterPro"/>
</dbReference>
<evidence type="ECO:0000259" key="4">
    <source>
        <dbReference type="SMART" id="SM01391"/>
    </source>
</evidence>
<evidence type="ECO:0000256" key="2">
    <source>
        <dbReference type="ARBA" id="ARBA00023054"/>
    </source>
</evidence>
<dbReference type="SMART" id="SM01391">
    <property type="entry name" value="Filament"/>
    <property type="match status" value="1"/>
</dbReference>
<dbReference type="PANTHER" id="PTHR47051">
    <property type="entry name" value="NESTIN"/>
    <property type="match status" value="1"/>
</dbReference>
<organism evidence="5 6">
    <name type="scientific">Denticeps clupeoides</name>
    <name type="common">denticle herring</name>
    <dbReference type="NCBI Taxonomy" id="299321"/>
    <lineage>
        <taxon>Eukaryota</taxon>
        <taxon>Metazoa</taxon>
        <taxon>Chordata</taxon>
        <taxon>Craniata</taxon>
        <taxon>Vertebrata</taxon>
        <taxon>Euteleostomi</taxon>
        <taxon>Actinopterygii</taxon>
        <taxon>Neopterygii</taxon>
        <taxon>Teleostei</taxon>
        <taxon>Clupei</taxon>
        <taxon>Clupeiformes</taxon>
        <taxon>Denticipitoidei</taxon>
        <taxon>Denticipitidae</taxon>
        <taxon>Denticeps</taxon>
    </lineage>
</organism>
<protein>
    <recommendedName>
        <fullName evidence="4">IF rod domain-containing protein</fullName>
    </recommendedName>
</protein>
<dbReference type="GO" id="GO:0030844">
    <property type="term" value="P:positive regulation of intermediate filament depolymerization"/>
    <property type="evidence" value="ECO:0007669"/>
    <property type="project" value="TreeGrafter"/>
</dbReference>
<dbReference type="AlphaFoldDB" id="A0AAY4DQW5"/>
<evidence type="ECO:0000313" key="6">
    <source>
        <dbReference type="Proteomes" id="UP000694580"/>
    </source>
</evidence>
<reference evidence="5 6" key="1">
    <citation type="submission" date="2020-06" db="EMBL/GenBank/DDBJ databases">
        <authorList>
            <consortium name="Wellcome Sanger Institute Data Sharing"/>
        </authorList>
    </citation>
    <scope>NUCLEOTIDE SEQUENCE [LARGE SCALE GENOMIC DNA]</scope>
</reference>
<dbReference type="SUPFAM" id="SSF64593">
    <property type="entry name" value="Intermediate filament protein, coiled coil region"/>
    <property type="match status" value="2"/>
</dbReference>
<keyword evidence="6" id="KW-1185">Reference proteome</keyword>
<dbReference type="Pfam" id="PF00038">
    <property type="entry name" value="Filament"/>
    <property type="match status" value="1"/>
</dbReference>
<dbReference type="Proteomes" id="UP000694580">
    <property type="component" value="Chromosome 5"/>
</dbReference>
<keyword evidence="2 3" id="KW-0175">Coiled coil</keyword>
<evidence type="ECO:0000256" key="3">
    <source>
        <dbReference type="SAM" id="Coils"/>
    </source>
</evidence>
<dbReference type="InterPro" id="IPR039008">
    <property type="entry name" value="IF_rod_dom"/>
</dbReference>
<dbReference type="GO" id="GO:0005882">
    <property type="term" value="C:intermediate filament"/>
    <property type="evidence" value="ECO:0007669"/>
    <property type="project" value="UniProtKB-KW"/>
</dbReference>
<evidence type="ECO:0000313" key="5">
    <source>
        <dbReference type="Ensembl" id="ENSDCDP00010047912.1"/>
    </source>
</evidence>
<dbReference type="InterPro" id="IPR031211">
    <property type="entry name" value="Nestin"/>
</dbReference>